<feature type="compositionally biased region" description="Low complexity" evidence="1">
    <location>
        <begin position="364"/>
        <end position="386"/>
    </location>
</feature>
<evidence type="ECO:0000313" key="3">
    <source>
        <dbReference type="EMBL" id="CAL4773518.1"/>
    </source>
</evidence>
<feature type="region of interest" description="Disordered" evidence="1">
    <location>
        <begin position="248"/>
        <end position="290"/>
    </location>
</feature>
<reference evidence="2" key="1">
    <citation type="submission" date="2022-10" db="EMBL/GenBank/DDBJ databases">
        <authorList>
            <person name="Chen Y."/>
            <person name="Dougan E. K."/>
            <person name="Chan C."/>
            <person name="Rhodes N."/>
            <person name="Thang M."/>
        </authorList>
    </citation>
    <scope>NUCLEOTIDE SEQUENCE</scope>
</reference>
<evidence type="ECO:0000313" key="4">
    <source>
        <dbReference type="Proteomes" id="UP001152797"/>
    </source>
</evidence>
<accession>A0A9P1C744</accession>
<dbReference type="EMBL" id="CAMXCT020001057">
    <property type="protein sequence ID" value="CAL1139581.1"/>
    <property type="molecule type" value="Genomic_DNA"/>
</dbReference>
<feature type="compositionally biased region" description="Basic residues" evidence="1">
    <location>
        <begin position="561"/>
        <end position="576"/>
    </location>
</feature>
<comment type="caution">
    <text evidence="2">The sequence shown here is derived from an EMBL/GenBank/DDBJ whole genome shotgun (WGS) entry which is preliminary data.</text>
</comment>
<feature type="compositionally biased region" description="Basic residues" evidence="1">
    <location>
        <begin position="456"/>
        <end position="468"/>
    </location>
</feature>
<feature type="compositionally biased region" description="Acidic residues" evidence="1">
    <location>
        <begin position="474"/>
        <end position="501"/>
    </location>
</feature>
<feature type="compositionally biased region" description="Basic and acidic residues" evidence="1">
    <location>
        <begin position="251"/>
        <end position="270"/>
    </location>
</feature>
<feature type="region of interest" description="Disordered" evidence="1">
    <location>
        <begin position="831"/>
        <end position="960"/>
    </location>
</feature>
<feature type="compositionally biased region" description="Gly residues" evidence="1">
    <location>
        <begin position="271"/>
        <end position="285"/>
    </location>
</feature>
<evidence type="ECO:0000313" key="2">
    <source>
        <dbReference type="EMBL" id="CAI3986206.1"/>
    </source>
</evidence>
<dbReference type="AlphaFoldDB" id="A0A9P1C744"/>
<name>A0A9P1C744_9DINO</name>
<protein>
    <submittedName>
        <fullName evidence="2">Uncharacterized protein</fullName>
    </submittedName>
</protein>
<keyword evidence="4" id="KW-1185">Reference proteome</keyword>
<evidence type="ECO:0000256" key="1">
    <source>
        <dbReference type="SAM" id="MobiDB-lite"/>
    </source>
</evidence>
<dbReference type="EMBL" id="CAMXCT030001057">
    <property type="protein sequence ID" value="CAL4773518.1"/>
    <property type="molecule type" value="Genomic_DNA"/>
</dbReference>
<gene>
    <name evidence="2" type="ORF">C1SCF055_LOCUS13575</name>
</gene>
<organism evidence="2">
    <name type="scientific">Cladocopium goreaui</name>
    <dbReference type="NCBI Taxonomy" id="2562237"/>
    <lineage>
        <taxon>Eukaryota</taxon>
        <taxon>Sar</taxon>
        <taxon>Alveolata</taxon>
        <taxon>Dinophyceae</taxon>
        <taxon>Suessiales</taxon>
        <taxon>Symbiodiniaceae</taxon>
        <taxon>Cladocopium</taxon>
    </lineage>
</organism>
<proteinExistence type="predicted"/>
<feature type="compositionally biased region" description="Basic and acidic residues" evidence="1">
    <location>
        <begin position="577"/>
        <end position="593"/>
    </location>
</feature>
<dbReference type="EMBL" id="CAMXCT010001057">
    <property type="protein sequence ID" value="CAI3986206.1"/>
    <property type="molecule type" value="Genomic_DNA"/>
</dbReference>
<feature type="compositionally biased region" description="Polar residues" evidence="1">
    <location>
        <begin position="505"/>
        <end position="516"/>
    </location>
</feature>
<reference evidence="3 4" key="2">
    <citation type="submission" date="2024-05" db="EMBL/GenBank/DDBJ databases">
        <authorList>
            <person name="Chen Y."/>
            <person name="Shah S."/>
            <person name="Dougan E. K."/>
            <person name="Thang M."/>
            <person name="Chan C."/>
        </authorList>
    </citation>
    <scope>NUCLEOTIDE SEQUENCE [LARGE SCALE GENOMIC DNA]</scope>
</reference>
<dbReference type="Proteomes" id="UP001152797">
    <property type="component" value="Unassembled WGS sequence"/>
</dbReference>
<feature type="region of interest" description="Disordered" evidence="1">
    <location>
        <begin position="1220"/>
        <end position="1243"/>
    </location>
</feature>
<feature type="compositionally biased region" description="Low complexity" evidence="1">
    <location>
        <begin position="524"/>
        <end position="535"/>
    </location>
</feature>
<sequence length="1243" mass="135713">MVGPNEVSPDVVDCPVLKSWLAIPSLCSRGAEGKMAYVLKDNIDRQTVSDNADMLEPLISELGLRIGINQVTDLVGRFLFLCRPRGKALPKSDAIRTEAWIIRRLVTTFSQVTKRPHVPRDPQLRKLFAAEMIPSLVLTIQLTSMEKVQFGCPSWTSALKTGVETIAVSGAFLFVSCDGDTASLQQPLAEAKVTRLKLLKELERERMVLQELMAKRSNNMSVDTLDTLPMGADEMTIRAEMQATVKVPAKRFRDEGQTRATEGESKDVVKGHGGSGGSGGSGSGEVTGDENTLVPRAANEANTPNTEASEQDTKKYKQYWKQFAAPKPCPKNAMENKADHNEATGSNSTAMKAHASVDHKDAPANTTSAANNDETEAAAAAAAATAPEDKSVATLPTPAAVKNEPSISPAEQAKQMDNDPAPKRGRPKKRSASTAATKPKAKPRASRAKSSEAKSSKPKAKAKGKASRKAKEEACDEECEETPLEEDDADEGNEEQDDPEHSDDQSLPGTDPTAASSYEKPKTKTAASKADSKNAAPKRKSSKKKIEAKKVASTKEAPTKKAPKVAKAKAKAKQSKKGLEEGSKRAPQERTAEQKALLSRKSCAYKKARKAARDAGLSEEEVNAAAKKANASQSLWLEDPGQPFRHDLGYRVASIDYTYSEKHHDFLKVYSVRFFMLQHGGTSSKPTIFWGNMSTMGDLNKGAYPSGLGISLEKLYLDELQRPVQGDLRVNNSPNPKFTDKEIFMGMSLGDTWDDADIIPAFNYLYKCRHVRIPPEWQPVMKEFHQELQNHAQEEKIRLLRASLASDGDEAKDAPPLIEGAPVIAHSTGHYAAGAPEPATPQSVDGRVKEKGGSLKRSFVLGSESLQSPRASVPRLSPAPSLQFAPTFVDSSGEVPQDAQSRHDCSLPRSRSGLWDDVLEPLEDDGKGGGDATHSPHTVSGVDPGASSMPESVKGVQEPEEKDALYWKKMTDTAWAWAAKHNQLRTNPIHGEEEAKLVLEDGFSYDEVEGERTEQRVTMDVEDPDLNFLEGGVSNLNSALDILARADDGSATERPEDQAAASSGSFKLCFPTIQENTSAVAVLPHFIEVCGRKIDNCGSVLDCNKDFPINQKMRHAKQIKIHVDAMKSTYMELESLQAEMAVTRKSRPDAQKDILRLCAACTKSDVALNNLVLRARYFGSIIPLFQMRGRYPATSHLLFTHYICHLIIRHCPGSSRHLQRLSLASPPRPQRRRTPDPDQSLQE</sequence>
<feature type="region of interest" description="Disordered" evidence="1">
    <location>
        <begin position="327"/>
        <end position="596"/>
    </location>
</feature>